<sequence length="86" mass="9138">MVVSFDGELGGRGVIEVSDNVMLVPTQGSNPQAHQFLSQRQARNLADDKVSVLMEDSEAGVEDDMGGAMKAISLKGLLYGLVQNTT</sequence>
<dbReference type="EMBL" id="KN834769">
    <property type="protein sequence ID" value="KIK61947.1"/>
    <property type="molecule type" value="Genomic_DNA"/>
</dbReference>
<evidence type="ECO:0000313" key="1">
    <source>
        <dbReference type="EMBL" id="KIK61947.1"/>
    </source>
</evidence>
<name>A0A0D0CRS6_9AGAR</name>
<dbReference type="HOGENOM" id="CLU_2498092_0_0_1"/>
<keyword evidence="2" id="KW-1185">Reference proteome</keyword>
<accession>A0A0D0CRS6</accession>
<dbReference type="AlphaFoldDB" id="A0A0D0CRS6"/>
<dbReference type="Proteomes" id="UP000053593">
    <property type="component" value="Unassembled WGS sequence"/>
</dbReference>
<proteinExistence type="predicted"/>
<organism evidence="1 2">
    <name type="scientific">Collybiopsis luxurians FD-317 M1</name>
    <dbReference type="NCBI Taxonomy" id="944289"/>
    <lineage>
        <taxon>Eukaryota</taxon>
        <taxon>Fungi</taxon>
        <taxon>Dikarya</taxon>
        <taxon>Basidiomycota</taxon>
        <taxon>Agaricomycotina</taxon>
        <taxon>Agaricomycetes</taxon>
        <taxon>Agaricomycetidae</taxon>
        <taxon>Agaricales</taxon>
        <taxon>Marasmiineae</taxon>
        <taxon>Omphalotaceae</taxon>
        <taxon>Collybiopsis</taxon>
        <taxon>Collybiopsis luxurians</taxon>
    </lineage>
</organism>
<reference evidence="1 2" key="1">
    <citation type="submission" date="2014-04" db="EMBL/GenBank/DDBJ databases">
        <title>Evolutionary Origins and Diversification of the Mycorrhizal Mutualists.</title>
        <authorList>
            <consortium name="DOE Joint Genome Institute"/>
            <consortium name="Mycorrhizal Genomics Consortium"/>
            <person name="Kohler A."/>
            <person name="Kuo A."/>
            <person name="Nagy L.G."/>
            <person name="Floudas D."/>
            <person name="Copeland A."/>
            <person name="Barry K.W."/>
            <person name="Cichocki N."/>
            <person name="Veneault-Fourrey C."/>
            <person name="LaButti K."/>
            <person name="Lindquist E.A."/>
            <person name="Lipzen A."/>
            <person name="Lundell T."/>
            <person name="Morin E."/>
            <person name="Murat C."/>
            <person name="Riley R."/>
            <person name="Ohm R."/>
            <person name="Sun H."/>
            <person name="Tunlid A."/>
            <person name="Henrissat B."/>
            <person name="Grigoriev I.V."/>
            <person name="Hibbett D.S."/>
            <person name="Martin F."/>
        </authorList>
    </citation>
    <scope>NUCLEOTIDE SEQUENCE [LARGE SCALE GENOMIC DNA]</scope>
    <source>
        <strain evidence="1 2">FD-317 M1</strain>
    </source>
</reference>
<protein>
    <submittedName>
        <fullName evidence="1">Uncharacterized protein</fullName>
    </submittedName>
</protein>
<gene>
    <name evidence="1" type="ORF">GYMLUDRAFT_560083</name>
</gene>
<evidence type="ECO:0000313" key="2">
    <source>
        <dbReference type="Proteomes" id="UP000053593"/>
    </source>
</evidence>